<comment type="caution">
    <text evidence="4">The sequence shown here is derived from an EMBL/GenBank/DDBJ whole genome shotgun (WGS) entry which is preliminary data.</text>
</comment>
<dbReference type="GO" id="GO:0005524">
    <property type="term" value="F:ATP binding"/>
    <property type="evidence" value="ECO:0007669"/>
    <property type="project" value="InterPro"/>
</dbReference>
<dbReference type="STRING" id="1548207.AXK11_07860"/>
<accession>A0A139SJN4</accession>
<sequence>MIASVAFHNFKALREAQVELRPFNLIVGPNGSGKTSLIQALLRLRTLWRLHAAADAPPPRVEPARADRSIMEFRFCPPPERGGEEAAGAHNPHDQEKREGREGQPKRAGRERREGGSVFTARLSCVSQMVCDQIEFLGAGGAPLSAAAALAAKAQTRWIDRIRAYLFDHYAMAEPVPVQPPAGNATAAVLPELASNGANLSAVLAQLQAGEPAPFARLEEELRRVLPEFSGIEFVRPSADTVQLALRLRAGAEAVTAPDGGAGLAGGELAGELVSADNLSQGTLYLMALLYLAFQPQPPSVVCVEEIDRGIHPRLLRPLRDLLYRLSYPAECGESRRPPVQVLATTHSPYLLDLFKDHPEEIIISQKHGTSAHFERLADRADLGALLGEASLGDLWFSGILGGVPEE</sequence>
<gene>
    <name evidence="4" type="ORF">AXK11_07860</name>
</gene>
<proteinExistence type="predicted"/>
<dbReference type="InterPro" id="IPR027417">
    <property type="entry name" value="P-loop_NTPase"/>
</dbReference>
<dbReference type="SUPFAM" id="SSF52540">
    <property type="entry name" value="P-loop containing nucleoside triphosphate hydrolases"/>
    <property type="match status" value="1"/>
</dbReference>
<feature type="domain" description="Endonuclease GajA/Old nuclease/RecF-like AAA" evidence="2">
    <location>
        <begin position="1"/>
        <end position="43"/>
    </location>
</feature>
<dbReference type="Pfam" id="PF13304">
    <property type="entry name" value="AAA_21"/>
    <property type="match status" value="1"/>
</dbReference>
<feature type="region of interest" description="Disordered" evidence="1">
    <location>
        <begin position="74"/>
        <end position="115"/>
    </location>
</feature>
<evidence type="ECO:0000259" key="3">
    <source>
        <dbReference type="Pfam" id="PF13304"/>
    </source>
</evidence>
<dbReference type="AlphaFoldDB" id="A0A139SJN4"/>
<evidence type="ECO:0000313" key="5">
    <source>
        <dbReference type="Proteomes" id="UP000070058"/>
    </source>
</evidence>
<name>A0A139SJN4_9BACT</name>
<keyword evidence="5" id="KW-1185">Reference proteome</keyword>
<dbReference type="PIRSF" id="PIRSF029347">
    <property type="entry name" value="RecF"/>
    <property type="match status" value="1"/>
</dbReference>
<dbReference type="Gene3D" id="3.40.50.300">
    <property type="entry name" value="P-loop containing nucleotide triphosphate hydrolases"/>
    <property type="match status" value="2"/>
</dbReference>
<protein>
    <submittedName>
        <fullName evidence="4">Uncharacterized protein</fullName>
    </submittedName>
</protein>
<dbReference type="InterPro" id="IPR041685">
    <property type="entry name" value="AAA_GajA/Old/RecF-like"/>
</dbReference>
<feature type="domain" description="ATPase AAA-type core" evidence="3">
    <location>
        <begin position="271"/>
        <end position="353"/>
    </location>
</feature>
<dbReference type="Pfam" id="PF13175">
    <property type="entry name" value="AAA_15"/>
    <property type="match status" value="1"/>
</dbReference>
<dbReference type="InterPro" id="IPR014555">
    <property type="entry name" value="RecF-like"/>
</dbReference>
<dbReference type="InterPro" id="IPR003959">
    <property type="entry name" value="ATPase_AAA_core"/>
</dbReference>
<organism evidence="4 5">
    <name type="scientific">Cephaloticoccus primus</name>
    <dbReference type="NCBI Taxonomy" id="1548207"/>
    <lineage>
        <taxon>Bacteria</taxon>
        <taxon>Pseudomonadati</taxon>
        <taxon>Verrucomicrobiota</taxon>
        <taxon>Opitutia</taxon>
        <taxon>Opitutales</taxon>
        <taxon>Opitutaceae</taxon>
        <taxon>Cephaloticoccus</taxon>
    </lineage>
</organism>
<dbReference type="PANTHER" id="PTHR40396:SF1">
    <property type="entry name" value="ATPASE AAA-TYPE CORE DOMAIN-CONTAINING PROTEIN"/>
    <property type="match status" value="1"/>
</dbReference>
<reference evidence="5" key="1">
    <citation type="submission" date="2016-02" db="EMBL/GenBank/DDBJ databases">
        <authorList>
            <person name="Sanders J.G."/>
            <person name="Lin J.Y."/>
            <person name="Wertz J.T."/>
            <person name="Russell J.A."/>
            <person name="Moreau C.S."/>
            <person name="Powell S."/>
        </authorList>
    </citation>
    <scope>NUCLEOTIDE SEQUENCE [LARGE SCALE GENOMIC DNA]</scope>
    <source>
        <strain evidence="5">CAG34</strain>
    </source>
</reference>
<evidence type="ECO:0000313" key="4">
    <source>
        <dbReference type="EMBL" id="KXU34747.1"/>
    </source>
</evidence>
<evidence type="ECO:0000256" key="1">
    <source>
        <dbReference type="SAM" id="MobiDB-lite"/>
    </source>
</evidence>
<evidence type="ECO:0000259" key="2">
    <source>
        <dbReference type="Pfam" id="PF13175"/>
    </source>
</evidence>
<dbReference type="Proteomes" id="UP000070058">
    <property type="component" value="Unassembled WGS sequence"/>
</dbReference>
<dbReference type="PANTHER" id="PTHR40396">
    <property type="entry name" value="ATPASE-LIKE PROTEIN"/>
    <property type="match status" value="1"/>
</dbReference>
<dbReference type="GO" id="GO:0016887">
    <property type="term" value="F:ATP hydrolysis activity"/>
    <property type="evidence" value="ECO:0007669"/>
    <property type="project" value="InterPro"/>
</dbReference>
<dbReference type="EMBL" id="LSZQ01000057">
    <property type="protein sequence ID" value="KXU34747.1"/>
    <property type="molecule type" value="Genomic_DNA"/>
</dbReference>
<feature type="compositionally biased region" description="Basic and acidic residues" evidence="1">
    <location>
        <begin position="91"/>
        <end position="105"/>
    </location>
</feature>